<evidence type="ECO:0000313" key="1">
    <source>
        <dbReference type="EMBL" id="OLO75166.1"/>
    </source>
</evidence>
<dbReference type="AlphaFoldDB" id="A0A1Q8X4A1"/>
<gene>
    <name evidence="1" type="ORF">BKH15_10565</name>
</gene>
<reference evidence="1 2" key="1">
    <citation type="submission" date="2016-12" db="EMBL/GenBank/DDBJ databases">
        <title>Genomic comparison of strains in the 'Actinomyces naeslundii' group.</title>
        <authorList>
            <person name="Mughal S.R."/>
            <person name="Do T."/>
            <person name="Gilbert S.C."/>
            <person name="Witherden E.A."/>
            <person name="Didelot X."/>
            <person name="Beighton D."/>
        </authorList>
    </citation>
    <scope>NUCLEOTIDE SEQUENCE [LARGE SCALE GENOMIC DNA]</scope>
    <source>
        <strain evidence="1 2">G53E</strain>
    </source>
</reference>
<organism evidence="1 2">
    <name type="scientific">Actinomyces oris</name>
    <dbReference type="NCBI Taxonomy" id="544580"/>
    <lineage>
        <taxon>Bacteria</taxon>
        <taxon>Bacillati</taxon>
        <taxon>Actinomycetota</taxon>
        <taxon>Actinomycetes</taxon>
        <taxon>Actinomycetales</taxon>
        <taxon>Actinomycetaceae</taxon>
        <taxon>Actinomyces</taxon>
    </lineage>
</organism>
<name>A0A1Q8X4A1_9ACTO</name>
<sequence length="184" mass="18793">MPGNVLSVSTPQGAQLGPGAPFKISRLDVVRDLGFGDALTLRRTTATIVSPVARVIPPGAVVETTWPATIAVATPATALTVSTPFVAPVVTVPTIAASRVLPAVRPLGVHPRARGIIVLSRPITATRATVLPCKTATCPEAVTLIVAATPACLAVVRAVLTVLIRHGPSFTPALPPVALVLSFT</sequence>
<comment type="caution">
    <text evidence="1">The sequence shown here is derived from an EMBL/GenBank/DDBJ whole genome shotgun (WGS) entry which is preliminary data.</text>
</comment>
<dbReference type="EMBL" id="MSKW01000022">
    <property type="protein sequence ID" value="OLO75166.1"/>
    <property type="molecule type" value="Genomic_DNA"/>
</dbReference>
<proteinExistence type="predicted"/>
<accession>A0A1Q8X4A1</accession>
<dbReference type="Proteomes" id="UP000186769">
    <property type="component" value="Unassembled WGS sequence"/>
</dbReference>
<protein>
    <submittedName>
        <fullName evidence="1">Uncharacterized protein</fullName>
    </submittedName>
</protein>
<evidence type="ECO:0000313" key="2">
    <source>
        <dbReference type="Proteomes" id="UP000186769"/>
    </source>
</evidence>